<evidence type="ECO:0000256" key="8">
    <source>
        <dbReference type="PROSITE-ProRule" id="PRU00175"/>
    </source>
</evidence>
<dbReference type="PANTHER" id="PTHR15710:SF34">
    <property type="entry name" value="E3 UBIQUITIN-PROTEIN LIGASE RHC1A-RELATED"/>
    <property type="match status" value="1"/>
</dbReference>
<dbReference type="EMBL" id="JBJKBG010000002">
    <property type="protein sequence ID" value="KAL3752221.1"/>
    <property type="molecule type" value="Genomic_DNA"/>
</dbReference>
<protein>
    <recommendedName>
        <fullName evidence="2">RING-type E3 ubiquitin transferase</fullName>
        <ecNumber evidence="2">2.3.2.27</ecNumber>
    </recommendedName>
</protein>
<evidence type="ECO:0000256" key="5">
    <source>
        <dbReference type="ARBA" id="ARBA00022771"/>
    </source>
</evidence>
<sequence>MNTGEETHWCHQCTRSIRLQGGEVICPYCDGGFVQELQEVQALASADVSAPYPMDLSPQVNPVFDAFFAMIGDNVLDRRSRILRFVDLVTRDPSFDVRGRPGRRPRLDESDDYSMGPGLDQLIEQLSVDGRRGPPPGLDQLMEQLSVDGRRGPPLGLDQLIEQLSVDGRRGPPPAPQSAIAALPTIKITRTHLRDDSECPVCKEKFELQAEAKMMPCHHFYHPNCIVPWLEQHNSCPVCRFEMPPLGTGSVRGGQSWSDQSRSSSSSTLRSGDSGRDSGRQNQWRGRLFPRPSDSSNSNTQQYTETRGSNPRTIHEQNHEMNYSGWPFDY</sequence>
<evidence type="ECO:0000256" key="7">
    <source>
        <dbReference type="ARBA" id="ARBA00022833"/>
    </source>
</evidence>
<dbReference type="Gene3D" id="3.30.40.10">
    <property type="entry name" value="Zinc/RING finger domain, C3HC4 (zinc finger)"/>
    <property type="match status" value="1"/>
</dbReference>
<dbReference type="SUPFAM" id="SSF57850">
    <property type="entry name" value="RING/U-box"/>
    <property type="match status" value="1"/>
</dbReference>
<dbReference type="CDD" id="cd16667">
    <property type="entry name" value="RING-H2_RNF126-like"/>
    <property type="match status" value="1"/>
</dbReference>
<comment type="caution">
    <text evidence="11">The sequence shown here is derived from an EMBL/GenBank/DDBJ whole genome shotgun (WGS) entry which is preliminary data.</text>
</comment>
<keyword evidence="12" id="KW-1185">Reference proteome</keyword>
<dbReference type="AlphaFoldDB" id="A0ABD3LV39"/>
<dbReference type="Pfam" id="PF14369">
    <property type="entry name" value="Zn_ribbon_19"/>
    <property type="match status" value="1"/>
</dbReference>
<dbReference type="PANTHER" id="PTHR15710">
    <property type="entry name" value="E3 UBIQUITIN-PROTEIN LIGASE PRAJA"/>
    <property type="match status" value="1"/>
</dbReference>
<comment type="catalytic activity">
    <reaction evidence="1">
        <text>S-ubiquitinyl-[E2 ubiquitin-conjugating enzyme]-L-cysteine + [acceptor protein]-L-lysine = [E2 ubiquitin-conjugating enzyme]-L-cysteine + N(6)-ubiquitinyl-[acceptor protein]-L-lysine.</text>
        <dbReference type="EC" id="2.3.2.27"/>
    </reaction>
</comment>
<accession>A0ABD3LV39</accession>
<proteinExistence type="predicted"/>
<keyword evidence="4" id="KW-0479">Metal-binding</keyword>
<keyword evidence="6" id="KW-0833">Ubl conjugation pathway</keyword>
<gene>
    <name evidence="11" type="ORF">ACJRO7_012952</name>
</gene>
<dbReference type="PROSITE" id="PS50089">
    <property type="entry name" value="ZF_RING_2"/>
    <property type="match status" value="1"/>
</dbReference>
<evidence type="ECO:0000256" key="9">
    <source>
        <dbReference type="SAM" id="MobiDB-lite"/>
    </source>
</evidence>
<dbReference type="InterPro" id="IPR001841">
    <property type="entry name" value="Znf_RING"/>
</dbReference>
<feature type="domain" description="RING-type" evidence="10">
    <location>
        <begin position="199"/>
        <end position="240"/>
    </location>
</feature>
<evidence type="ECO:0000256" key="6">
    <source>
        <dbReference type="ARBA" id="ARBA00022786"/>
    </source>
</evidence>
<evidence type="ECO:0000256" key="1">
    <source>
        <dbReference type="ARBA" id="ARBA00000900"/>
    </source>
</evidence>
<dbReference type="InterPro" id="IPR013083">
    <property type="entry name" value="Znf_RING/FYVE/PHD"/>
</dbReference>
<dbReference type="SMART" id="SM00184">
    <property type="entry name" value="RING"/>
    <property type="match status" value="1"/>
</dbReference>
<evidence type="ECO:0000256" key="3">
    <source>
        <dbReference type="ARBA" id="ARBA00022679"/>
    </source>
</evidence>
<evidence type="ECO:0000313" key="11">
    <source>
        <dbReference type="EMBL" id="KAL3752220.1"/>
    </source>
</evidence>
<dbReference type="InterPro" id="IPR039525">
    <property type="entry name" value="RNF126-like_zinc-ribbon"/>
</dbReference>
<evidence type="ECO:0000259" key="10">
    <source>
        <dbReference type="PROSITE" id="PS50089"/>
    </source>
</evidence>
<evidence type="ECO:0000313" key="12">
    <source>
        <dbReference type="Proteomes" id="UP001634007"/>
    </source>
</evidence>
<dbReference type="GO" id="GO:0061630">
    <property type="term" value="F:ubiquitin protein ligase activity"/>
    <property type="evidence" value="ECO:0007669"/>
    <property type="project" value="UniProtKB-EC"/>
</dbReference>
<dbReference type="EC" id="2.3.2.27" evidence="2"/>
<name>A0ABD3LV39_EUCGL</name>
<feature type="region of interest" description="Disordered" evidence="9">
    <location>
        <begin position="250"/>
        <end position="330"/>
    </location>
</feature>
<keyword evidence="7" id="KW-0862">Zinc</keyword>
<organism evidence="11 12">
    <name type="scientific">Eucalyptus globulus</name>
    <name type="common">Tasmanian blue gum</name>
    <dbReference type="NCBI Taxonomy" id="34317"/>
    <lineage>
        <taxon>Eukaryota</taxon>
        <taxon>Viridiplantae</taxon>
        <taxon>Streptophyta</taxon>
        <taxon>Embryophyta</taxon>
        <taxon>Tracheophyta</taxon>
        <taxon>Spermatophyta</taxon>
        <taxon>Magnoliopsida</taxon>
        <taxon>eudicotyledons</taxon>
        <taxon>Gunneridae</taxon>
        <taxon>Pentapetalae</taxon>
        <taxon>rosids</taxon>
        <taxon>malvids</taxon>
        <taxon>Myrtales</taxon>
        <taxon>Myrtaceae</taxon>
        <taxon>Myrtoideae</taxon>
        <taxon>Eucalypteae</taxon>
        <taxon>Eucalyptus</taxon>
    </lineage>
</organism>
<dbReference type="EMBL" id="JBJKBG010000002">
    <property type="protein sequence ID" value="KAL3752220.1"/>
    <property type="molecule type" value="Genomic_DNA"/>
</dbReference>
<feature type="region of interest" description="Disordered" evidence="9">
    <location>
        <begin position="97"/>
        <end position="116"/>
    </location>
</feature>
<keyword evidence="5 8" id="KW-0863">Zinc-finger</keyword>
<reference evidence="11 12" key="1">
    <citation type="submission" date="2024-11" db="EMBL/GenBank/DDBJ databases">
        <title>Chromosome-level genome assembly of Eucalyptus globulus Labill. provides insights into its genome evolution.</title>
        <authorList>
            <person name="Li X."/>
        </authorList>
    </citation>
    <scope>NUCLEOTIDE SEQUENCE [LARGE SCALE GENOMIC DNA]</scope>
    <source>
        <strain evidence="11">CL2024</strain>
        <tissue evidence="11">Fresh tender leaves</tissue>
    </source>
</reference>
<dbReference type="Proteomes" id="UP001634007">
    <property type="component" value="Unassembled WGS sequence"/>
</dbReference>
<dbReference type="Pfam" id="PF13639">
    <property type="entry name" value="zf-RING_2"/>
    <property type="match status" value="1"/>
</dbReference>
<evidence type="ECO:0000256" key="2">
    <source>
        <dbReference type="ARBA" id="ARBA00012483"/>
    </source>
</evidence>
<feature type="compositionally biased region" description="Polar residues" evidence="9">
    <location>
        <begin position="293"/>
        <end position="312"/>
    </location>
</feature>
<evidence type="ECO:0000256" key="4">
    <source>
        <dbReference type="ARBA" id="ARBA00022723"/>
    </source>
</evidence>
<feature type="compositionally biased region" description="Low complexity" evidence="9">
    <location>
        <begin position="253"/>
        <end position="272"/>
    </location>
</feature>
<dbReference type="GO" id="GO:0008270">
    <property type="term" value="F:zinc ion binding"/>
    <property type="evidence" value="ECO:0007669"/>
    <property type="project" value="UniProtKB-KW"/>
</dbReference>
<keyword evidence="3" id="KW-0808">Transferase</keyword>
<dbReference type="FunFam" id="3.30.40.10:FF:000022">
    <property type="entry name" value="E3 ubiquitin-protein ligase RING1-like"/>
    <property type="match status" value="1"/>
</dbReference>